<organism evidence="11 12">
    <name type="scientific">Fulvivirga lutea</name>
    <dbReference type="NCBI Taxonomy" id="2810512"/>
    <lineage>
        <taxon>Bacteria</taxon>
        <taxon>Pseudomonadati</taxon>
        <taxon>Bacteroidota</taxon>
        <taxon>Cytophagia</taxon>
        <taxon>Cytophagales</taxon>
        <taxon>Fulvivirgaceae</taxon>
        <taxon>Fulvivirga</taxon>
    </lineage>
</organism>
<dbReference type="GO" id="GO:0009245">
    <property type="term" value="P:lipid A biosynthetic process"/>
    <property type="evidence" value="ECO:0007669"/>
    <property type="project" value="UniProtKB-UniRule"/>
</dbReference>
<keyword evidence="8" id="KW-0443">Lipid metabolism</keyword>
<name>A0A975A0K0_9BACT</name>
<comment type="catalytic activity">
    <reaction evidence="9">
        <text>a lipid X + a UDP-2-N,3-O-bis[(3R)-3-hydroxyacyl]-alpha-D-glucosamine = a lipid A disaccharide + UDP + H(+)</text>
        <dbReference type="Rhea" id="RHEA:67828"/>
        <dbReference type="ChEBI" id="CHEBI:15378"/>
        <dbReference type="ChEBI" id="CHEBI:58223"/>
        <dbReference type="ChEBI" id="CHEBI:137748"/>
        <dbReference type="ChEBI" id="CHEBI:176338"/>
        <dbReference type="ChEBI" id="CHEBI:176343"/>
        <dbReference type="EC" id="2.4.1.182"/>
    </reaction>
</comment>
<dbReference type="RefSeq" id="WP_205721796.1">
    <property type="nucleotide sequence ID" value="NZ_CP070608.1"/>
</dbReference>
<dbReference type="EMBL" id="CP070608">
    <property type="protein sequence ID" value="QSE97285.1"/>
    <property type="molecule type" value="Genomic_DNA"/>
</dbReference>
<accession>A0A975A0K0</accession>
<comment type="function">
    <text evidence="1">Condensation of UDP-2,3-diacylglucosamine and 2,3-diacylglucosamine-1-phosphate to form lipid A disaccharide, a precursor of lipid A, a phosphorylated glycolipid that anchors the lipopolysaccharide to the outer membrane of the cell.</text>
</comment>
<evidence type="ECO:0000256" key="8">
    <source>
        <dbReference type="ARBA" id="ARBA00023098"/>
    </source>
</evidence>
<reference evidence="11" key="1">
    <citation type="submission" date="2021-02" db="EMBL/GenBank/DDBJ databases">
        <title>Fulvivirga sp. S481 isolated from sea water.</title>
        <authorList>
            <person name="Bae S.S."/>
            <person name="Baek K."/>
        </authorList>
    </citation>
    <scope>NUCLEOTIDE SEQUENCE</scope>
    <source>
        <strain evidence="11">S481</strain>
    </source>
</reference>
<gene>
    <name evidence="11" type="primary">lpxB</name>
    <name evidence="11" type="ORF">JR347_17130</name>
</gene>
<keyword evidence="5" id="KW-0441">Lipid A biosynthesis</keyword>
<dbReference type="PANTHER" id="PTHR30372">
    <property type="entry name" value="LIPID-A-DISACCHARIDE SYNTHASE"/>
    <property type="match status" value="1"/>
</dbReference>
<dbReference type="GO" id="GO:0008915">
    <property type="term" value="F:lipid-A-disaccharide synthase activity"/>
    <property type="evidence" value="ECO:0007669"/>
    <property type="project" value="UniProtKB-UniRule"/>
</dbReference>
<evidence type="ECO:0000256" key="5">
    <source>
        <dbReference type="ARBA" id="ARBA00022556"/>
    </source>
</evidence>
<keyword evidence="6 11" id="KW-0328">Glycosyltransferase</keyword>
<sequence length="365" mass="41771">MRYYLVAGERSGDLHGSNLIKEISKLDKSANFRGVGGDEMISAGLDANIHYKELAFMGFLEVLLNLRTIRSFLIKTKEDIISYRPDVVILIDYGGFNLKLASFLHKKGIKVFYYITPKVWAWNQGRAYKIKRLVDRMFVILPFEKEFYKKFDWDVDYVGNPVLDAIKNHNYKEVSFSNNDKPIIAILPGSRSQELKTTLPEVKKVIINNPQLYFVIAKVNNLELSQYFGLEDFENVELTEGNTYDLLKQSKAAIVTSGTATLETALLKVPQVVIYKTSFTSYVIGKRLIKVGYISLVNLIADKPVVKELIQNDLNKNQLENELYLLIKDDNKRAQIIEDYNKIERTLDIGSASKNTAELIIKYLN</sequence>
<dbReference type="KEGG" id="fuv:JR347_17130"/>
<evidence type="ECO:0000256" key="2">
    <source>
        <dbReference type="ARBA" id="ARBA00012687"/>
    </source>
</evidence>
<evidence type="ECO:0000313" key="12">
    <source>
        <dbReference type="Proteomes" id="UP000662783"/>
    </source>
</evidence>
<evidence type="ECO:0000256" key="1">
    <source>
        <dbReference type="ARBA" id="ARBA00002056"/>
    </source>
</evidence>
<evidence type="ECO:0000256" key="7">
    <source>
        <dbReference type="ARBA" id="ARBA00022679"/>
    </source>
</evidence>
<proteinExistence type="predicted"/>
<dbReference type="GO" id="GO:0016020">
    <property type="term" value="C:membrane"/>
    <property type="evidence" value="ECO:0007669"/>
    <property type="project" value="GOC"/>
</dbReference>
<evidence type="ECO:0000256" key="3">
    <source>
        <dbReference type="ARBA" id="ARBA00020902"/>
    </source>
</evidence>
<evidence type="ECO:0000256" key="6">
    <source>
        <dbReference type="ARBA" id="ARBA00022676"/>
    </source>
</evidence>
<dbReference type="Gene3D" id="3.40.50.2000">
    <property type="entry name" value="Glycogen Phosphorylase B"/>
    <property type="match status" value="2"/>
</dbReference>
<evidence type="ECO:0000256" key="9">
    <source>
        <dbReference type="ARBA" id="ARBA00048975"/>
    </source>
</evidence>
<dbReference type="GO" id="GO:0005543">
    <property type="term" value="F:phospholipid binding"/>
    <property type="evidence" value="ECO:0007669"/>
    <property type="project" value="TreeGrafter"/>
</dbReference>
<dbReference type="Proteomes" id="UP000662783">
    <property type="component" value="Chromosome"/>
</dbReference>
<keyword evidence="12" id="KW-1185">Reference proteome</keyword>
<dbReference type="SUPFAM" id="SSF53756">
    <property type="entry name" value="UDP-Glycosyltransferase/glycogen phosphorylase"/>
    <property type="match status" value="1"/>
</dbReference>
<dbReference type="InterPro" id="IPR003835">
    <property type="entry name" value="Glyco_trans_19"/>
</dbReference>
<evidence type="ECO:0000256" key="10">
    <source>
        <dbReference type="NCBIfam" id="TIGR00215"/>
    </source>
</evidence>
<keyword evidence="4" id="KW-0444">Lipid biosynthesis</keyword>
<protein>
    <recommendedName>
        <fullName evidence="3 10">Lipid-A-disaccharide synthase</fullName>
        <ecNumber evidence="2 10">2.4.1.182</ecNumber>
    </recommendedName>
</protein>
<dbReference type="AlphaFoldDB" id="A0A975A0K0"/>
<evidence type="ECO:0000256" key="4">
    <source>
        <dbReference type="ARBA" id="ARBA00022516"/>
    </source>
</evidence>
<dbReference type="EC" id="2.4.1.182" evidence="2 10"/>
<dbReference type="Pfam" id="PF02684">
    <property type="entry name" value="LpxB"/>
    <property type="match status" value="1"/>
</dbReference>
<dbReference type="PANTHER" id="PTHR30372:SF4">
    <property type="entry name" value="LIPID-A-DISACCHARIDE SYNTHASE, MITOCHONDRIAL-RELATED"/>
    <property type="match status" value="1"/>
</dbReference>
<keyword evidence="7 11" id="KW-0808">Transferase</keyword>
<dbReference type="NCBIfam" id="TIGR00215">
    <property type="entry name" value="lpxB"/>
    <property type="match status" value="1"/>
</dbReference>
<evidence type="ECO:0000313" key="11">
    <source>
        <dbReference type="EMBL" id="QSE97285.1"/>
    </source>
</evidence>